<feature type="compositionally biased region" description="Low complexity" evidence="4">
    <location>
        <begin position="905"/>
        <end position="918"/>
    </location>
</feature>
<dbReference type="Pfam" id="PF08706">
    <property type="entry name" value="D5_N"/>
    <property type="match status" value="1"/>
</dbReference>
<organism evidence="6 7">
    <name type="scientific">Gemmata massiliana</name>
    <dbReference type="NCBI Taxonomy" id="1210884"/>
    <lineage>
        <taxon>Bacteria</taxon>
        <taxon>Pseudomonadati</taxon>
        <taxon>Planctomycetota</taxon>
        <taxon>Planctomycetia</taxon>
        <taxon>Gemmatales</taxon>
        <taxon>Gemmataceae</taxon>
        <taxon>Gemmata</taxon>
    </lineage>
</organism>
<dbReference type="PROSITE" id="PS51206">
    <property type="entry name" value="SF3_HELICASE_1"/>
    <property type="match status" value="1"/>
</dbReference>
<dbReference type="InterPro" id="IPR014818">
    <property type="entry name" value="Phage/plasmid_primase_P4_C"/>
</dbReference>
<dbReference type="EMBL" id="LR593886">
    <property type="protein sequence ID" value="VTR94059.1"/>
    <property type="molecule type" value="Genomic_DNA"/>
</dbReference>
<keyword evidence="7" id="KW-1185">Reference proteome</keyword>
<evidence type="ECO:0000256" key="1">
    <source>
        <dbReference type="ARBA" id="ARBA00022741"/>
    </source>
</evidence>
<dbReference type="Pfam" id="PF19263">
    <property type="entry name" value="DUF5906"/>
    <property type="match status" value="1"/>
</dbReference>
<feature type="region of interest" description="Disordered" evidence="4">
    <location>
        <begin position="885"/>
        <end position="940"/>
    </location>
</feature>
<sequence length="940" mass="103561">MNGATPKANTRAAWNERASELADWATARFFVRTDRYGGYFIDRETGETRKSARPNAGCETPFSRDIVLRHFRASKTDDVIGHYFLTPGQSSGRVTSADIDAHDANDDPDRNRHYGEHLYFNLAALGFRPLLATWGGGSFHLHVLFNRDLPGADLRAFGQWVVSDAGAFGFSDPVESFPKQALVPEGKFGNWLRLIGRHHTRDTWASVFDGTNWLDGPAAVGHVLSLSGDPSDLIPLAARPTVEDAPAAEPPASKKGRAPRAGSSHGRADVFAAYNRTIALDTVVGWHERQGHKVARRGGERVEFVRDGKSAGESFNVALVGGVPITFNFSTRAGLPARQGLSPSQVRCLYETGACDEAALNRFAAVLRAEMGWTAPSSTWTRASTQSAANPSANSAPIFDDTDVANGRRFASDHGGKVHFVADWEQWVVYDGRRWEVDRSETRVEQLAKATVDRMAVEAAERVGAIARAIAQASGDELDRLKEEDKKARAALSHAKKSADMRAIGRMLHAARSESGICVAKGGKVFDTRRDLLNCPNGTVELRTGTLREHRREDHITRLCPIRFDSSARRDRYLAFLDVVFDGHPKVAKYVREFSGCAVTGEVSDQTLHIFNGGGSNGKGVLIETWTAVLGEGEYVHTAAPELLLSDGRGDRHPTEKTGLRGVHLVVCSETDEDRHLDEAKMKVLTGGDTVTARYMRGDFFQFEPTHKLVLLTNNRPCVKGTDHGVWRRLRLVPFLVKFWKDADREIEPNAKYADRFKADTLLGKFLRATEAEGVLADMVEQAVAFYRGKGTLNPPAEVVKATAEYRDSEDTIGQFFAAKVRADDDGRVKGADFYKAFVAWWETEGNDPKRAPSATKFGREAKRKFNHSRPSGFIYHVHISPSWASPPPEGSEGWRQNAHKRSPAGAGSESEPENASNPPNPPEADPDWSQEEMSFGEPY</sequence>
<gene>
    <name evidence="6" type="ORF">SOIL9_36550</name>
</gene>
<dbReference type="InterPro" id="IPR027417">
    <property type="entry name" value="P-loop_NTPase"/>
</dbReference>
<feature type="region of interest" description="Disordered" evidence="4">
    <location>
        <begin position="243"/>
        <end position="264"/>
    </location>
</feature>
<keyword evidence="3" id="KW-0067">ATP-binding</keyword>
<evidence type="ECO:0000259" key="5">
    <source>
        <dbReference type="PROSITE" id="PS51206"/>
    </source>
</evidence>
<dbReference type="PANTHER" id="PTHR35372">
    <property type="entry name" value="ATP BINDING PROTEIN-RELATED"/>
    <property type="match status" value="1"/>
</dbReference>
<dbReference type="InterPro" id="IPR006500">
    <property type="entry name" value="Helicase_put_C_phage/plasmid"/>
</dbReference>
<dbReference type="GO" id="GO:0016787">
    <property type="term" value="F:hydrolase activity"/>
    <property type="evidence" value="ECO:0007669"/>
    <property type="project" value="UniProtKB-KW"/>
</dbReference>
<evidence type="ECO:0000313" key="6">
    <source>
        <dbReference type="EMBL" id="VTR94059.1"/>
    </source>
</evidence>
<dbReference type="PANTHER" id="PTHR35372:SF2">
    <property type="entry name" value="SF3 HELICASE DOMAIN-CONTAINING PROTEIN"/>
    <property type="match status" value="1"/>
</dbReference>
<dbReference type="InterPro" id="IPR045455">
    <property type="entry name" value="NrS-1_pol-like_helicase"/>
</dbReference>
<dbReference type="InterPro" id="IPR051620">
    <property type="entry name" value="ORF904-like_C"/>
</dbReference>
<keyword evidence="2" id="KW-0378">Hydrolase</keyword>
<evidence type="ECO:0000256" key="2">
    <source>
        <dbReference type="ARBA" id="ARBA00022801"/>
    </source>
</evidence>
<evidence type="ECO:0000256" key="3">
    <source>
        <dbReference type="ARBA" id="ARBA00022840"/>
    </source>
</evidence>
<dbReference type="Proteomes" id="UP000464178">
    <property type="component" value="Chromosome"/>
</dbReference>
<dbReference type="SMART" id="SM00885">
    <property type="entry name" value="D5_N"/>
    <property type="match status" value="1"/>
</dbReference>
<keyword evidence="1" id="KW-0547">Nucleotide-binding</keyword>
<evidence type="ECO:0000256" key="4">
    <source>
        <dbReference type="SAM" id="MobiDB-lite"/>
    </source>
</evidence>
<dbReference type="InterPro" id="IPR014015">
    <property type="entry name" value="Helicase_SF3_DNA-vir"/>
</dbReference>
<dbReference type="AlphaFoldDB" id="A0A6P2CYT9"/>
<protein>
    <recommendedName>
        <fullName evidence="5">SF3 helicase domain-containing protein</fullName>
    </recommendedName>
</protein>
<dbReference type="Gene3D" id="3.40.50.300">
    <property type="entry name" value="P-loop containing nucleotide triphosphate hydrolases"/>
    <property type="match status" value="1"/>
</dbReference>
<dbReference type="GO" id="GO:0005524">
    <property type="term" value="F:ATP binding"/>
    <property type="evidence" value="ECO:0007669"/>
    <property type="project" value="UniProtKB-KW"/>
</dbReference>
<reference evidence="6 7" key="1">
    <citation type="submission" date="2019-05" db="EMBL/GenBank/DDBJ databases">
        <authorList>
            <consortium name="Science for Life Laboratories"/>
        </authorList>
    </citation>
    <scope>NUCLEOTIDE SEQUENCE [LARGE SCALE GENOMIC DNA]</scope>
    <source>
        <strain evidence="6">Soil9</strain>
    </source>
</reference>
<proteinExistence type="predicted"/>
<name>A0A6P2CYT9_9BACT</name>
<accession>A0A6P2CYT9</accession>
<dbReference type="KEGG" id="gms:SOIL9_36550"/>
<evidence type="ECO:0000313" key="7">
    <source>
        <dbReference type="Proteomes" id="UP000464178"/>
    </source>
</evidence>
<dbReference type="RefSeq" id="WP_162668680.1">
    <property type="nucleotide sequence ID" value="NZ_LR593886.1"/>
</dbReference>
<feature type="domain" description="SF3 helicase" evidence="5">
    <location>
        <begin position="571"/>
        <end position="748"/>
    </location>
</feature>
<dbReference type="NCBIfam" id="TIGR01613">
    <property type="entry name" value="primase_Cterm"/>
    <property type="match status" value="1"/>
</dbReference>